<accession>A0A1G7P1L0</accession>
<dbReference type="AlphaFoldDB" id="A0A1G7P1L0"/>
<evidence type="ECO:0000313" key="3">
    <source>
        <dbReference type="Proteomes" id="UP000323502"/>
    </source>
</evidence>
<dbReference type="InterPro" id="IPR011109">
    <property type="entry name" value="DNA_bind_recombinase_dom"/>
</dbReference>
<gene>
    <name evidence="2" type="ORF">SAMN05216557_1068</name>
</gene>
<name>A0A1G7P1L0_9SPHN</name>
<dbReference type="GO" id="GO:0000150">
    <property type="term" value="F:DNA strand exchange activity"/>
    <property type="evidence" value="ECO:0007669"/>
    <property type="project" value="InterPro"/>
</dbReference>
<organism evidence="2 3">
    <name type="scientific">Sphingomonas carotinifaciens</name>
    <dbReference type="NCBI Taxonomy" id="1166323"/>
    <lineage>
        <taxon>Bacteria</taxon>
        <taxon>Pseudomonadati</taxon>
        <taxon>Pseudomonadota</taxon>
        <taxon>Alphaproteobacteria</taxon>
        <taxon>Sphingomonadales</taxon>
        <taxon>Sphingomonadaceae</taxon>
        <taxon>Sphingomonas</taxon>
    </lineage>
</organism>
<feature type="domain" description="Recombinase" evidence="1">
    <location>
        <begin position="1"/>
        <end position="57"/>
    </location>
</feature>
<sequence length="140" mass="15917">MINNVLYVGELVWYRQRFVRHPETGSRVSRVNPESEWVRRSVLALRIVSDRLWQAVRTCDATVEQRSRAVSKGIRRSREIAVNDVRQTPMPLRRMLICGECGRTVGSSIVVAMAVSMACGIETVAMPLQSVGMTSRRAWR</sequence>
<keyword evidence="3" id="KW-1185">Reference proteome</keyword>
<dbReference type="EMBL" id="FNBI01000006">
    <property type="protein sequence ID" value="SDF79509.1"/>
    <property type="molecule type" value="Genomic_DNA"/>
</dbReference>
<dbReference type="GO" id="GO:0003677">
    <property type="term" value="F:DNA binding"/>
    <property type="evidence" value="ECO:0007669"/>
    <property type="project" value="InterPro"/>
</dbReference>
<evidence type="ECO:0000313" key="2">
    <source>
        <dbReference type="EMBL" id="SDF79509.1"/>
    </source>
</evidence>
<dbReference type="Proteomes" id="UP000323502">
    <property type="component" value="Unassembled WGS sequence"/>
</dbReference>
<evidence type="ECO:0000259" key="1">
    <source>
        <dbReference type="Pfam" id="PF07508"/>
    </source>
</evidence>
<proteinExistence type="predicted"/>
<dbReference type="Pfam" id="PF07508">
    <property type="entry name" value="Recombinase"/>
    <property type="match status" value="1"/>
</dbReference>
<reference evidence="2 3" key="1">
    <citation type="submission" date="2016-10" db="EMBL/GenBank/DDBJ databases">
        <authorList>
            <person name="Varghese N."/>
            <person name="Submissions S."/>
        </authorList>
    </citation>
    <scope>NUCLEOTIDE SEQUENCE [LARGE SCALE GENOMIC DNA]</scope>
    <source>
        <strain evidence="2 3">S7-754</strain>
    </source>
</reference>
<protein>
    <submittedName>
        <fullName evidence="2">Recombinase</fullName>
    </submittedName>
</protein>